<evidence type="ECO:0000256" key="1">
    <source>
        <dbReference type="ARBA" id="ARBA00022432"/>
    </source>
</evidence>
<proteinExistence type="predicted"/>
<dbReference type="GO" id="GO:0097367">
    <property type="term" value="F:carbohydrate derivative binding"/>
    <property type="evidence" value="ECO:0007669"/>
    <property type="project" value="InterPro"/>
</dbReference>
<keyword evidence="2" id="KW-0324">Glycolysis</keyword>
<dbReference type="Pfam" id="PF00342">
    <property type="entry name" value="PGI"/>
    <property type="match status" value="1"/>
</dbReference>
<organism evidence="4 5">
    <name type="scientific">Escherichia coli</name>
    <dbReference type="NCBI Taxonomy" id="562"/>
    <lineage>
        <taxon>Bacteria</taxon>
        <taxon>Pseudomonadati</taxon>
        <taxon>Pseudomonadota</taxon>
        <taxon>Gammaproteobacteria</taxon>
        <taxon>Enterobacterales</taxon>
        <taxon>Enterobacteriaceae</taxon>
        <taxon>Escherichia</taxon>
    </lineage>
</organism>
<dbReference type="GO" id="GO:0051156">
    <property type="term" value="P:glucose 6-phosphate metabolic process"/>
    <property type="evidence" value="ECO:0007669"/>
    <property type="project" value="TreeGrafter"/>
</dbReference>
<dbReference type="SUPFAM" id="SSF53697">
    <property type="entry name" value="SIS domain"/>
    <property type="match status" value="1"/>
</dbReference>
<evidence type="ECO:0000313" key="5">
    <source>
        <dbReference type="Proteomes" id="UP000255460"/>
    </source>
</evidence>
<name>A0A376L3R8_ECOLX</name>
<dbReference type="PROSITE" id="PS51463">
    <property type="entry name" value="P_GLUCOSE_ISOMERASE_3"/>
    <property type="match status" value="1"/>
</dbReference>
<reference evidence="4 5" key="1">
    <citation type="submission" date="2018-06" db="EMBL/GenBank/DDBJ databases">
        <authorList>
            <consortium name="Pathogen Informatics"/>
            <person name="Doyle S."/>
        </authorList>
    </citation>
    <scope>NUCLEOTIDE SEQUENCE [LARGE SCALE GENOMIC DNA]</scope>
    <source>
        <strain evidence="4 5">NCTC10418</strain>
    </source>
</reference>
<accession>A0A376L3R8</accession>
<dbReference type="InterPro" id="IPR046348">
    <property type="entry name" value="SIS_dom_sf"/>
</dbReference>
<keyword evidence="1" id="KW-0312">Gluconeogenesis</keyword>
<evidence type="ECO:0000256" key="2">
    <source>
        <dbReference type="ARBA" id="ARBA00023152"/>
    </source>
</evidence>
<dbReference type="Proteomes" id="UP000255460">
    <property type="component" value="Unassembled WGS sequence"/>
</dbReference>
<evidence type="ECO:0000313" key="4">
    <source>
        <dbReference type="EMBL" id="STE89352.1"/>
    </source>
</evidence>
<dbReference type="GO" id="GO:0048029">
    <property type="term" value="F:monosaccharide binding"/>
    <property type="evidence" value="ECO:0007669"/>
    <property type="project" value="TreeGrafter"/>
</dbReference>
<keyword evidence="3 4" id="KW-0413">Isomerase</keyword>
<dbReference type="GO" id="GO:0005829">
    <property type="term" value="C:cytosol"/>
    <property type="evidence" value="ECO:0007669"/>
    <property type="project" value="TreeGrafter"/>
</dbReference>
<dbReference type="GO" id="GO:0006094">
    <property type="term" value="P:gluconeogenesis"/>
    <property type="evidence" value="ECO:0007669"/>
    <property type="project" value="UniProtKB-KW"/>
</dbReference>
<dbReference type="AlphaFoldDB" id="A0A376L3R8"/>
<dbReference type="InterPro" id="IPR001672">
    <property type="entry name" value="G6P_Isomerase"/>
</dbReference>
<protein>
    <submittedName>
        <fullName evidence="4">Glucosephosphate isomerase</fullName>
        <ecNumber evidence="4">5.3.1.9</ecNumber>
    </submittedName>
</protein>
<dbReference type="PANTHER" id="PTHR11469">
    <property type="entry name" value="GLUCOSE-6-PHOSPHATE ISOMERASE"/>
    <property type="match status" value="1"/>
</dbReference>
<gene>
    <name evidence="4" type="primary">pgi_2</name>
    <name evidence="4" type="ORF">NCTC10418_07078</name>
</gene>
<dbReference type="PANTHER" id="PTHR11469:SF1">
    <property type="entry name" value="GLUCOSE-6-PHOSPHATE ISOMERASE"/>
    <property type="match status" value="1"/>
</dbReference>
<dbReference type="Gene3D" id="3.40.50.10490">
    <property type="entry name" value="Glucose-6-phosphate isomerase like protein, domain 1"/>
    <property type="match status" value="1"/>
</dbReference>
<sequence length="46" mass="5145">MHFVSNVDGTHIAEVLKKVNPETTLFLVASKTFTTQETMTNAHKRA</sequence>
<evidence type="ECO:0000256" key="3">
    <source>
        <dbReference type="ARBA" id="ARBA00023235"/>
    </source>
</evidence>
<dbReference type="GO" id="GO:0006096">
    <property type="term" value="P:glycolytic process"/>
    <property type="evidence" value="ECO:0007669"/>
    <property type="project" value="UniProtKB-KW"/>
</dbReference>
<dbReference type="EMBL" id="UFZQ01000001">
    <property type="protein sequence ID" value="STE89352.1"/>
    <property type="molecule type" value="Genomic_DNA"/>
</dbReference>
<dbReference type="EC" id="5.3.1.9" evidence="4"/>
<dbReference type="GO" id="GO:0004347">
    <property type="term" value="F:glucose-6-phosphate isomerase activity"/>
    <property type="evidence" value="ECO:0007669"/>
    <property type="project" value="UniProtKB-EC"/>
</dbReference>